<protein>
    <submittedName>
        <fullName evidence="2">Uncharacterized protein</fullName>
    </submittedName>
</protein>
<evidence type="ECO:0000256" key="1">
    <source>
        <dbReference type="SAM" id="MobiDB-lite"/>
    </source>
</evidence>
<organism evidence="2 3">
    <name type="scientific">Ornithinibacillus halophilus</name>
    <dbReference type="NCBI Taxonomy" id="930117"/>
    <lineage>
        <taxon>Bacteria</taxon>
        <taxon>Bacillati</taxon>
        <taxon>Bacillota</taxon>
        <taxon>Bacilli</taxon>
        <taxon>Bacillales</taxon>
        <taxon>Bacillaceae</taxon>
        <taxon>Ornithinibacillus</taxon>
    </lineage>
</organism>
<proteinExistence type="predicted"/>
<evidence type="ECO:0000313" key="3">
    <source>
        <dbReference type="Proteomes" id="UP000183988"/>
    </source>
</evidence>
<sequence length="206" mass="22696">MGCMNGASVWDLMGSELHLGASELTSLGSEFYSRASDMCSMGSNSQPAASEFTAFGSEFHRRRANSHPWGATSTKYERVLYHGERLPPGASEFTSPGSNSHPSASEFSTTGSEFHLVRASSLPPGAIHTQVRASSLPPGAIPTRGERVNIVGERILPNTAPHKPYLRYTQFPPLLFRKHPRPSQKPLPFWPFYRKHATSSIHYINN</sequence>
<dbReference type="AlphaFoldDB" id="A0A1M5FE48"/>
<evidence type="ECO:0000313" key="2">
    <source>
        <dbReference type="EMBL" id="SHF89844.1"/>
    </source>
</evidence>
<feature type="compositionally biased region" description="Polar residues" evidence="1">
    <location>
        <begin position="92"/>
        <end position="110"/>
    </location>
</feature>
<keyword evidence="3" id="KW-1185">Reference proteome</keyword>
<dbReference type="Proteomes" id="UP000183988">
    <property type="component" value="Unassembled WGS sequence"/>
</dbReference>
<name>A0A1M5FE48_9BACI</name>
<dbReference type="EMBL" id="FQVW01000008">
    <property type="protein sequence ID" value="SHF89844.1"/>
    <property type="molecule type" value="Genomic_DNA"/>
</dbReference>
<reference evidence="2 3" key="1">
    <citation type="submission" date="2016-11" db="EMBL/GenBank/DDBJ databases">
        <authorList>
            <person name="Jaros S."/>
            <person name="Januszkiewicz K."/>
            <person name="Wedrychowicz H."/>
        </authorList>
    </citation>
    <scope>NUCLEOTIDE SEQUENCE [LARGE SCALE GENOMIC DNA]</scope>
    <source>
        <strain evidence="2 3">IBRC-M 10683</strain>
    </source>
</reference>
<gene>
    <name evidence="2" type="ORF">SAMN05216225_100852</name>
</gene>
<accession>A0A1M5FE48</accession>
<feature type="region of interest" description="Disordered" evidence="1">
    <location>
        <begin position="87"/>
        <end position="110"/>
    </location>
</feature>